<dbReference type="EMBL" id="OC861839">
    <property type="protein sequence ID" value="CAD7629742.1"/>
    <property type="molecule type" value="Genomic_DNA"/>
</dbReference>
<dbReference type="GO" id="GO:0003727">
    <property type="term" value="F:single-stranded RNA binding"/>
    <property type="evidence" value="ECO:0007669"/>
    <property type="project" value="TreeGrafter"/>
</dbReference>
<keyword evidence="2" id="KW-0479">Metal-binding</keyword>
<name>A0A7R9KWS5_9ACAR</name>
<sequence length="728" mass="84425">MDPSVGRRESVANNMCDQNKFEFVINTNETYIKPNEQFNSFSDQLNSKTIVEDIVSAPTAANAVAAGDRSPPAIVSKTADKFVDFAVKQYRNDGFVCTVDENDRQIYYCYYCHQYISDFDLIAAHIDSAQHLKNILNGISFDKGLDKEFVVETVAEDKTKKKLLKLIDKVLTRMPLHLKHYYFRNGIRLMNVKPPDAYFCKFCNQTIQDYKDIETHLLIESHRLSQQKLRPDLMQLIDKSDDVLLRIGLQFISEDIISDAIVVYECELCNCFDCDNEKMFSHIKSFKHRKNILKEYEYDTQDLSEIDMETHLKEIQEKHGLSCIQTCNKVKRLKTSHESEPKAIPTVEIPLYEVRANDNTETVPNDSTPSEPAEKDNPFTRDDILLVEYESHKIIQTFESDSTDIYFCCYCDLYYNSFKLMRHHVKYDAIHKGLTAKASNCSHGLNDKFLMRPLSEGDDKMREIERLNAIPLVIKHFYYKRGIKYAGNNSYYCRFCQKMIASFDAIDEHMKSESHARIEEKPTKFNDILFQTNQPIIGLKYITEYLCQNSRQALYECTLCDYTTDFSQMYIHLSGFTHQYRALKKIAPNNDIFQTICEKEVSLNSSEMLKKQIIRIEKRIGCGFVKRSYDFDEKMAAKLTQIQTEFETRRQAKIRELRGDDNHTDDTANGLSAEQLLSQLNETFSVRLSNDEELDILISIITSLKDSLFAYYGKPSQPPNTTYSPTDS</sequence>
<comment type="subcellular location">
    <subcellularLocation>
        <location evidence="1">Nucleus</location>
    </subcellularLocation>
</comment>
<dbReference type="SMART" id="SM00451">
    <property type="entry name" value="ZnF_U1"/>
    <property type="match status" value="4"/>
</dbReference>
<protein>
    <recommendedName>
        <fullName evidence="7">Matrin-type domain-containing protein</fullName>
    </recommendedName>
</protein>
<dbReference type="InterPro" id="IPR000690">
    <property type="entry name" value="Matrin/U1-C_Znf_C2H2"/>
</dbReference>
<dbReference type="PANTHER" id="PTHR45762:SF10">
    <property type="entry name" value="C2H2-TYPE DOMAIN-CONTAINING PROTEIN"/>
    <property type="match status" value="1"/>
</dbReference>
<dbReference type="InterPro" id="IPR013087">
    <property type="entry name" value="Znf_C2H2_type"/>
</dbReference>
<dbReference type="SMART" id="SM00355">
    <property type="entry name" value="ZnF_C2H2"/>
    <property type="match status" value="6"/>
</dbReference>
<feature type="region of interest" description="Disordered" evidence="6">
    <location>
        <begin position="358"/>
        <end position="377"/>
    </location>
</feature>
<keyword evidence="9" id="KW-1185">Reference proteome</keyword>
<feature type="non-terminal residue" evidence="8">
    <location>
        <position position="728"/>
    </location>
</feature>
<evidence type="ECO:0000259" key="7">
    <source>
        <dbReference type="PROSITE" id="PS50171"/>
    </source>
</evidence>
<dbReference type="EMBL" id="CAJPIZ010007264">
    <property type="protein sequence ID" value="CAG2110172.1"/>
    <property type="molecule type" value="Genomic_DNA"/>
</dbReference>
<dbReference type="Pfam" id="PF12756">
    <property type="entry name" value="zf-C2H2_2"/>
    <property type="match status" value="1"/>
</dbReference>
<proteinExistence type="predicted"/>
<dbReference type="InterPro" id="IPR041661">
    <property type="entry name" value="ZN622/Rei1/Reh1_Znf-C2H2"/>
</dbReference>
<dbReference type="PROSITE" id="PS00028">
    <property type="entry name" value="ZINC_FINGER_C2H2_1"/>
    <property type="match status" value="2"/>
</dbReference>
<evidence type="ECO:0000256" key="3">
    <source>
        <dbReference type="ARBA" id="ARBA00022771"/>
    </source>
</evidence>
<feature type="compositionally biased region" description="Polar residues" evidence="6">
    <location>
        <begin position="358"/>
        <end position="370"/>
    </location>
</feature>
<evidence type="ECO:0000313" key="8">
    <source>
        <dbReference type="EMBL" id="CAD7629742.1"/>
    </source>
</evidence>
<dbReference type="PROSITE" id="PS50171">
    <property type="entry name" value="ZF_MATRIN"/>
    <property type="match status" value="1"/>
</dbReference>
<dbReference type="Proteomes" id="UP000759131">
    <property type="component" value="Unassembled WGS sequence"/>
</dbReference>
<evidence type="ECO:0000256" key="6">
    <source>
        <dbReference type="SAM" id="MobiDB-lite"/>
    </source>
</evidence>
<dbReference type="GO" id="GO:0071011">
    <property type="term" value="C:precatalytic spliceosome"/>
    <property type="evidence" value="ECO:0007669"/>
    <property type="project" value="TreeGrafter"/>
</dbReference>
<feature type="domain" description="Matrin-type" evidence="7">
    <location>
        <begin position="264"/>
        <end position="294"/>
    </location>
</feature>
<dbReference type="SUPFAM" id="SSF57667">
    <property type="entry name" value="beta-beta-alpha zinc fingers"/>
    <property type="match status" value="1"/>
</dbReference>
<gene>
    <name evidence="8" type="ORF">OSB1V03_LOCUS10157</name>
</gene>
<evidence type="ECO:0000313" key="9">
    <source>
        <dbReference type="Proteomes" id="UP000759131"/>
    </source>
</evidence>
<dbReference type="PANTHER" id="PTHR45762">
    <property type="entry name" value="ZINC FINGER RNA-BINDING PROTEIN"/>
    <property type="match status" value="1"/>
</dbReference>
<keyword evidence="5" id="KW-0539">Nucleus</keyword>
<organism evidence="8">
    <name type="scientific">Medioppia subpectinata</name>
    <dbReference type="NCBI Taxonomy" id="1979941"/>
    <lineage>
        <taxon>Eukaryota</taxon>
        <taxon>Metazoa</taxon>
        <taxon>Ecdysozoa</taxon>
        <taxon>Arthropoda</taxon>
        <taxon>Chelicerata</taxon>
        <taxon>Arachnida</taxon>
        <taxon>Acari</taxon>
        <taxon>Acariformes</taxon>
        <taxon>Sarcoptiformes</taxon>
        <taxon>Oribatida</taxon>
        <taxon>Brachypylina</taxon>
        <taxon>Oppioidea</taxon>
        <taxon>Oppiidae</taxon>
        <taxon>Medioppia</taxon>
    </lineage>
</organism>
<keyword evidence="4" id="KW-0862">Zinc</keyword>
<dbReference type="InterPro" id="IPR003604">
    <property type="entry name" value="Matrin/U1-like-C_Znf_C2H2"/>
</dbReference>
<dbReference type="GO" id="GO:0008270">
    <property type="term" value="F:zinc ion binding"/>
    <property type="evidence" value="ECO:0007669"/>
    <property type="project" value="UniProtKB-KW"/>
</dbReference>
<reference evidence="8" key="1">
    <citation type="submission" date="2020-11" db="EMBL/GenBank/DDBJ databases">
        <authorList>
            <person name="Tran Van P."/>
        </authorList>
    </citation>
    <scope>NUCLEOTIDE SEQUENCE</scope>
</reference>
<accession>A0A7R9KWS5</accession>
<dbReference type="GO" id="GO:0003725">
    <property type="term" value="F:double-stranded RNA binding"/>
    <property type="evidence" value="ECO:0007669"/>
    <property type="project" value="TreeGrafter"/>
</dbReference>
<evidence type="ECO:0000256" key="4">
    <source>
        <dbReference type="ARBA" id="ARBA00022833"/>
    </source>
</evidence>
<dbReference type="OrthoDB" id="5877502at2759"/>
<dbReference type="InterPro" id="IPR036236">
    <property type="entry name" value="Znf_C2H2_sf"/>
</dbReference>
<keyword evidence="3" id="KW-0863">Zinc-finger</keyword>
<evidence type="ECO:0000256" key="2">
    <source>
        <dbReference type="ARBA" id="ARBA00022723"/>
    </source>
</evidence>
<evidence type="ECO:0000256" key="5">
    <source>
        <dbReference type="ARBA" id="ARBA00023242"/>
    </source>
</evidence>
<dbReference type="AlphaFoldDB" id="A0A7R9KWS5"/>
<evidence type="ECO:0000256" key="1">
    <source>
        <dbReference type="ARBA" id="ARBA00004123"/>
    </source>
</evidence>